<comment type="caution">
    <text evidence="1">The sequence shown here is derived from an EMBL/GenBank/DDBJ whole genome shotgun (WGS) entry which is preliminary data.</text>
</comment>
<name>A0AAD2Q314_9AGAR</name>
<proteinExistence type="predicted"/>
<protein>
    <recommendedName>
        <fullName evidence="3">F-box domain-containing protein</fullName>
    </recommendedName>
</protein>
<keyword evidence="2" id="KW-1185">Reference proteome</keyword>
<accession>A0AAD2Q314</accession>
<evidence type="ECO:0000313" key="1">
    <source>
        <dbReference type="EMBL" id="CAK5270520.1"/>
    </source>
</evidence>
<reference evidence="1" key="1">
    <citation type="submission" date="2023-11" db="EMBL/GenBank/DDBJ databases">
        <authorList>
            <person name="De Vega J J."/>
            <person name="De Vega J J."/>
        </authorList>
    </citation>
    <scope>NUCLEOTIDE SEQUENCE</scope>
</reference>
<evidence type="ECO:0000313" key="2">
    <source>
        <dbReference type="Proteomes" id="UP001295794"/>
    </source>
</evidence>
<evidence type="ECO:0008006" key="3">
    <source>
        <dbReference type="Google" id="ProtNLM"/>
    </source>
</evidence>
<dbReference type="EMBL" id="CAVNYO010000167">
    <property type="protein sequence ID" value="CAK5270520.1"/>
    <property type="molecule type" value="Genomic_DNA"/>
</dbReference>
<organism evidence="1 2">
    <name type="scientific">Mycena citricolor</name>
    <dbReference type="NCBI Taxonomy" id="2018698"/>
    <lineage>
        <taxon>Eukaryota</taxon>
        <taxon>Fungi</taxon>
        <taxon>Dikarya</taxon>
        <taxon>Basidiomycota</taxon>
        <taxon>Agaricomycotina</taxon>
        <taxon>Agaricomycetes</taxon>
        <taxon>Agaricomycetidae</taxon>
        <taxon>Agaricales</taxon>
        <taxon>Marasmiineae</taxon>
        <taxon>Mycenaceae</taxon>
        <taxon>Mycena</taxon>
    </lineage>
</organism>
<dbReference type="Proteomes" id="UP001295794">
    <property type="component" value="Unassembled WGS sequence"/>
</dbReference>
<dbReference type="Gene3D" id="3.80.10.10">
    <property type="entry name" value="Ribonuclease Inhibitor"/>
    <property type="match status" value="1"/>
</dbReference>
<gene>
    <name evidence="1" type="ORF">MYCIT1_LOCUS15005</name>
</gene>
<sequence>MAVTNSPFLSRLGTNYVPSDGEIDAIHGLLAGPEAVMSRNMAEIEKLQERILQLQTEIQPLKSFADAHRALISPFRRLPIEIVQLVFVACLPTIHNALIDPAHAPLLLGRVCKHWRDVSHQTPRLWTSVHIPISHVTQSYDVALAPLVHIWLTRSGMLPLDISVTTVPYQTSLSNPLEGSKTILALLPFTRRMRQLHLCAFTEELAPILALGASAFPLLEDVAIHCPGSPGLLVAWDLHMFAASRLHTVSLYVTMAQPAPTLSLPWASLTELNISCFRSERNDVSADSGLNQNQILSLLRLCSNLVRCSVRATVDEAFIGSKEAVGLPNLVLLHLCYHINFPEFLKHINAPRLAYLQVRHNTRDSWYEVLRTAIPPDSFTLVVQDYRINENVTLDLLTQFPKTTHLVIGTSISILEWHPELCPLLRDLTVSKCSLSDSSFCQLIRSRSPTLRRVKTTFTRLPRSDMFTSLQDLVDIGLNLELVFVDRNAEQATGFVSTRGIEFVAGY</sequence>
<dbReference type="AlphaFoldDB" id="A0AAD2Q314"/>
<dbReference type="InterPro" id="IPR032675">
    <property type="entry name" value="LRR_dom_sf"/>
</dbReference>